<organism evidence="2 3">
    <name type="scientific">Sphingomonas naasensis</name>
    <dbReference type="NCBI Taxonomy" id="1344951"/>
    <lineage>
        <taxon>Bacteria</taxon>
        <taxon>Pseudomonadati</taxon>
        <taxon>Pseudomonadota</taxon>
        <taxon>Alphaproteobacteria</taxon>
        <taxon>Sphingomonadales</taxon>
        <taxon>Sphingomonadaceae</taxon>
        <taxon>Sphingomonas</taxon>
    </lineage>
</organism>
<dbReference type="OrthoDB" id="277821at2"/>
<evidence type="ECO:0000313" key="2">
    <source>
        <dbReference type="EMBL" id="TGX46185.1"/>
    </source>
</evidence>
<keyword evidence="3" id="KW-1185">Reference proteome</keyword>
<dbReference type="AlphaFoldDB" id="A0A4S1WTX0"/>
<sequence length="195" mass="21306">MPPGWLPTQDGGSRMRSSACLALSAALLLAAPLSAQEKAAVAPDREHRLLAALAGKWAVKQSFWLAPGKPPRRDEGTAELAMVLNGRHLRQNLHIADGTDFEGLSYLGYDSAAQRFFSTWMDVNFPGLVIAWGGLDDAAKTITLRGAIAAAQGQDPVPVREVLTLTDAEHFRYEFYETRGGAETLAVRLDYTRRR</sequence>
<dbReference type="EMBL" id="SRXU01000001">
    <property type="protein sequence ID" value="TGX46185.1"/>
    <property type="molecule type" value="Genomic_DNA"/>
</dbReference>
<evidence type="ECO:0000256" key="1">
    <source>
        <dbReference type="SAM" id="SignalP"/>
    </source>
</evidence>
<evidence type="ECO:0000313" key="3">
    <source>
        <dbReference type="Proteomes" id="UP000309848"/>
    </source>
</evidence>
<accession>A0A4S1WTX0</accession>
<proteinExistence type="predicted"/>
<gene>
    <name evidence="2" type="ORF">E5A74_03220</name>
</gene>
<feature type="chain" id="PRO_5020479777" evidence="1">
    <location>
        <begin position="36"/>
        <end position="195"/>
    </location>
</feature>
<keyword evidence="1" id="KW-0732">Signal</keyword>
<reference evidence="2 3" key="1">
    <citation type="submission" date="2019-04" db="EMBL/GenBank/DDBJ databases">
        <title>Sphingomonas psychrotolerans sp. nov., isolated from soil in the Tianshan Mountains, Xinjiang, China.</title>
        <authorList>
            <person name="Luo Y."/>
            <person name="Sheng H."/>
        </authorList>
    </citation>
    <scope>NUCLEOTIDE SEQUENCE [LARGE SCALE GENOMIC DNA]</scope>
    <source>
        <strain evidence="2 3">KIS18-15</strain>
    </source>
</reference>
<dbReference type="Proteomes" id="UP000309848">
    <property type="component" value="Unassembled WGS sequence"/>
</dbReference>
<name>A0A4S1WTX0_9SPHN</name>
<feature type="signal peptide" evidence="1">
    <location>
        <begin position="1"/>
        <end position="35"/>
    </location>
</feature>
<dbReference type="InterPro" id="IPR011473">
    <property type="entry name" value="DUF1579"/>
</dbReference>
<protein>
    <submittedName>
        <fullName evidence="2">DUF1579 domain-containing protein</fullName>
    </submittedName>
</protein>
<dbReference type="Pfam" id="PF07617">
    <property type="entry name" value="DUF1579"/>
    <property type="match status" value="1"/>
</dbReference>
<comment type="caution">
    <text evidence="2">The sequence shown here is derived from an EMBL/GenBank/DDBJ whole genome shotgun (WGS) entry which is preliminary data.</text>
</comment>